<keyword evidence="3" id="KW-1185">Reference proteome</keyword>
<evidence type="ECO:0000313" key="2">
    <source>
        <dbReference type="EMBL" id="MBB2968022.1"/>
    </source>
</evidence>
<proteinExistence type="predicted"/>
<name>A0A7W4UXL6_LEIAQ</name>
<comment type="caution">
    <text evidence="2">The sequence shown here is derived from an EMBL/GenBank/DDBJ whole genome shotgun (WGS) entry which is preliminary data.</text>
</comment>
<evidence type="ECO:0000313" key="3">
    <source>
        <dbReference type="Proteomes" id="UP000538196"/>
    </source>
</evidence>
<keyword evidence="1" id="KW-0472">Membrane</keyword>
<keyword evidence="1" id="KW-1133">Transmembrane helix</keyword>
<keyword evidence="1" id="KW-0812">Transmembrane</keyword>
<accession>A0A7W4UXL6</accession>
<organism evidence="2 3">
    <name type="scientific">Leifsonia aquatica</name>
    <name type="common">Corynebacterium aquaticum</name>
    <dbReference type="NCBI Taxonomy" id="144185"/>
    <lineage>
        <taxon>Bacteria</taxon>
        <taxon>Bacillati</taxon>
        <taxon>Actinomycetota</taxon>
        <taxon>Actinomycetes</taxon>
        <taxon>Micrococcales</taxon>
        <taxon>Microbacteriaceae</taxon>
        <taxon>Leifsonia</taxon>
    </lineage>
</organism>
<protein>
    <submittedName>
        <fullName evidence="2">Uncharacterized protein</fullName>
    </submittedName>
</protein>
<dbReference type="AlphaFoldDB" id="A0A7W4UXL6"/>
<evidence type="ECO:0000256" key="1">
    <source>
        <dbReference type="SAM" id="Phobius"/>
    </source>
</evidence>
<dbReference type="Proteomes" id="UP000538196">
    <property type="component" value="Unassembled WGS sequence"/>
</dbReference>
<dbReference type="RefSeq" id="WP_039924132.1">
    <property type="nucleotide sequence ID" value="NZ_JACHVP010000003.1"/>
</dbReference>
<dbReference type="EMBL" id="JACHVP010000003">
    <property type="protein sequence ID" value="MBB2968022.1"/>
    <property type="molecule type" value="Genomic_DNA"/>
</dbReference>
<reference evidence="2 3" key="1">
    <citation type="submission" date="2020-08" db="EMBL/GenBank/DDBJ databases">
        <title>Sequencing the genomes of 1000 actinobacteria strains.</title>
        <authorList>
            <person name="Klenk H.-P."/>
        </authorList>
    </citation>
    <scope>NUCLEOTIDE SEQUENCE [LARGE SCALE GENOMIC DNA]</scope>
    <source>
        <strain evidence="2 3">DSM 20146</strain>
    </source>
</reference>
<feature type="transmembrane region" description="Helical" evidence="1">
    <location>
        <begin position="40"/>
        <end position="60"/>
    </location>
</feature>
<sequence length="140" mass="15790">MIALYAFEFRSRPRWIAAGVLACLMLVAAVVMLIAGGPLAWQWCLLWIGGCLWSLVPFGIQMMRNIRAAGRRDRVGDILESAFDDRAMWIRNGERLTRLPFDEYSLSGRSKRFGYLAPSERGRMGVVLPVELFPQSPGVK</sequence>
<feature type="transmembrane region" description="Helical" evidence="1">
    <location>
        <begin position="15"/>
        <end position="34"/>
    </location>
</feature>
<gene>
    <name evidence="2" type="ORF">FHX33_002792</name>
</gene>